<protein>
    <submittedName>
        <fullName evidence="1">Uncharacterized protein</fullName>
    </submittedName>
</protein>
<sequence>ERSKVAAEILDPSTRREIITVQKSPDGTVISETIVTKPVPDSVRVKLIDQRSKEEGVYNRASVAEHVAKREYDDLTAKVRASIQRKVESA</sequence>
<organism evidence="1">
    <name type="scientific">marine sediment metagenome</name>
    <dbReference type="NCBI Taxonomy" id="412755"/>
    <lineage>
        <taxon>unclassified sequences</taxon>
        <taxon>metagenomes</taxon>
        <taxon>ecological metagenomes</taxon>
    </lineage>
</organism>
<reference evidence="1" key="1">
    <citation type="journal article" date="2014" name="Front. Microbiol.">
        <title>High frequency of phylogenetically diverse reductive dehalogenase-homologous genes in deep subseafloor sedimentary metagenomes.</title>
        <authorList>
            <person name="Kawai M."/>
            <person name="Futagami T."/>
            <person name="Toyoda A."/>
            <person name="Takaki Y."/>
            <person name="Nishi S."/>
            <person name="Hori S."/>
            <person name="Arai W."/>
            <person name="Tsubouchi T."/>
            <person name="Morono Y."/>
            <person name="Uchiyama I."/>
            <person name="Ito T."/>
            <person name="Fujiyama A."/>
            <person name="Inagaki F."/>
            <person name="Takami H."/>
        </authorList>
    </citation>
    <scope>NUCLEOTIDE SEQUENCE</scope>
    <source>
        <strain evidence="1">Expedition CK06-06</strain>
    </source>
</reference>
<proteinExistence type="predicted"/>
<evidence type="ECO:0000313" key="1">
    <source>
        <dbReference type="EMBL" id="GAG16812.1"/>
    </source>
</evidence>
<dbReference type="EMBL" id="BARS01030005">
    <property type="protein sequence ID" value="GAG16812.1"/>
    <property type="molecule type" value="Genomic_DNA"/>
</dbReference>
<name>X0W0C9_9ZZZZ</name>
<dbReference type="AlphaFoldDB" id="X0W0C9"/>
<comment type="caution">
    <text evidence="1">The sequence shown here is derived from an EMBL/GenBank/DDBJ whole genome shotgun (WGS) entry which is preliminary data.</text>
</comment>
<gene>
    <name evidence="1" type="ORF">S01H1_46833</name>
</gene>
<feature type="non-terminal residue" evidence="1">
    <location>
        <position position="1"/>
    </location>
</feature>
<accession>X0W0C9</accession>